<protein>
    <submittedName>
        <fullName evidence="2">Uncharacterized protein</fullName>
    </submittedName>
</protein>
<accession>A0A6L2LIL5</accession>
<sequence length="299" mass="34466">MPLGINLQLLMMVNAVEAKDINEEAQIHAKLDGKKVAISEATLKRDLKFEDAEGIDCFSNKVIFEQLPLMGYQNLSQKLTFYKAYFSPQWKNMVIDLETSKITQAMEIDSLKRRVKKLEKKKKSRTHGLKRLYKVGLSVRIESSTKKCLEDQRSLNDQDEIMFDDYKDLQALKTSKLKIGGIVVRDHKEPSESTTTPTSVADSTRPKAKAIRLQAEIDEEERLAGERARLARMKAQQEKEANITLIEKWHDVQAKIKADYELAQRLQAEEQEQMSDAEKARLFMEFLEKRKKFLAAKKV</sequence>
<comment type="caution">
    <text evidence="2">The sequence shown here is derived from an EMBL/GenBank/DDBJ whole genome shotgun (WGS) entry which is preliminary data.</text>
</comment>
<keyword evidence="1" id="KW-0732">Signal</keyword>
<feature type="signal peptide" evidence="1">
    <location>
        <begin position="1"/>
        <end position="18"/>
    </location>
</feature>
<gene>
    <name evidence="2" type="ORF">Tci_032390</name>
</gene>
<dbReference type="EMBL" id="BKCJ010004330">
    <property type="protein sequence ID" value="GEU60412.1"/>
    <property type="molecule type" value="Genomic_DNA"/>
</dbReference>
<reference evidence="2" key="1">
    <citation type="journal article" date="2019" name="Sci. Rep.">
        <title>Draft genome of Tanacetum cinerariifolium, the natural source of mosquito coil.</title>
        <authorList>
            <person name="Yamashiro T."/>
            <person name="Shiraishi A."/>
            <person name="Satake H."/>
            <person name="Nakayama K."/>
        </authorList>
    </citation>
    <scope>NUCLEOTIDE SEQUENCE</scope>
</reference>
<feature type="chain" id="PRO_5026753875" evidence="1">
    <location>
        <begin position="19"/>
        <end position="299"/>
    </location>
</feature>
<dbReference type="AlphaFoldDB" id="A0A6L2LIL5"/>
<organism evidence="2">
    <name type="scientific">Tanacetum cinerariifolium</name>
    <name type="common">Dalmatian daisy</name>
    <name type="synonym">Chrysanthemum cinerariifolium</name>
    <dbReference type="NCBI Taxonomy" id="118510"/>
    <lineage>
        <taxon>Eukaryota</taxon>
        <taxon>Viridiplantae</taxon>
        <taxon>Streptophyta</taxon>
        <taxon>Embryophyta</taxon>
        <taxon>Tracheophyta</taxon>
        <taxon>Spermatophyta</taxon>
        <taxon>Magnoliopsida</taxon>
        <taxon>eudicotyledons</taxon>
        <taxon>Gunneridae</taxon>
        <taxon>Pentapetalae</taxon>
        <taxon>asterids</taxon>
        <taxon>campanulids</taxon>
        <taxon>Asterales</taxon>
        <taxon>Asteraceae</taxon>
        <taxon>Asteroideae</taxon>
        <taxon>Anthemideae</taxon>
        <taxon>Anthemidinae</taxon>
        <taxon>Tanacetum</taxon>
    </lineage>
</organism>
<name>A0A6L2LIL5_TANCI</name>
<proteinExistence type="predicted"/>
<evidence type="ECO:0000313" key="2">
    <source>
        <dbReference type="EMBL" id="GEU60412.1"/>
    </source>
</evidence>
<evidence type="ECO:0000256" key="1">
    <source>
        <dbReference type="SAM" id="SignalP"/>
    </source>
</evidence>